<dbReference type="OrthoDB" id="446659at2759"/>
<proteinExistence type="predicted"/>
<dbReference type="EMBL" id="CAJNNV010025117">
    <property type="protein sequence ID" value="CAE8612412.1"/>
    <property type="molecule type" value="Genomic_DNA"/>
</dbReference>
<protein>
    <recommendedName>
        <fullName evidence="3">Class I SAM-dependent methyltransferase</fullName>
    </recommendedName>
</protein>
<gene>
    <name evidence="1" type="ORF">PGLA1383_LOCUS30208</name>
</gene>
<evidence type="ECO:0008006" key="3">
    <source>
        <dbReference type="Google" id="ProtNLM"/>
    </source>
</evidence>
<evidence type="ECO:0000313" key="2">
    <source>
        <dbReference type="Proteomes" id="UP000654075"/>
    </source>
</evidence>
<dbReference type="Proteomes" id="UP000654075">
    <property type="component" value="Unassembled WGS sequence"/>
</dbReference>
<dbReference type="AlphaFoldDB" id="A0A813FDY3"/>
<keyword evidence="2" id="KW-1185">Reference proteome</keyword>
<sequence length="255" mass="28605">MHLRLRHLDRGNPPRLGPLQDDEALLLYSLVRAMRPRTIVEFGTSNGFSAINWLHAIADDPEARVFSYDILPYPSATVLEDADPRFRFLQKSQTDFEPADIEGRPVEVALFDAGHLVEYSLKAFELIRPSLSPTAIVAVHDTGLHVRDFGSGAPADEEGLPFSAERCAARPGGARHCHRFPGCEGDSDVHGFCIGRAHRPSERQFVQELLARWPEFRPIHVHSRRVFRHGLTLLQCGDLWNSNNDNDSGRPSPVF</sequence>
<name>A0A813FDY3_POLGL</name>
<accession>A0A813FDY3</accession>
<dbReference type="Gene3D" id="3.40.50.150">
    <property type="entry name" value="Vaccinia Virus protein VP39"/>
    <property type="match status" value="1"/>
</dbReference>
<organism evidence="1 2">
    <name type="scientific">Polarella glacialis</name>
    <name type="common">Dinoflagellate</name>
    <dbReference type="NCBI Taxonomy" id="89957"/>
    <lineage>
        <taxon>Eukaryota</taxon>
        <taxon>Sar</taxon>
        <taxon>Alveolata</taxon>
        <taxon>Dinophyceae</taxon>
        <taxon>Suessiales</taxon>
        <taxon>Suessiaceae</taxon>
        <taxon>Polarella</taxon>
    </lineage>
</organism>
<dbReference type="InterPro" id="IPR029063">
    <property type="entry name" value="SAM-dependent_MTases_sf"/>
</dbReference>
<comment type="caution">
    <text evidence="1">The sequence shown here is derived from an EMBL/GenBank/DDBJ whole genome shotgun (WGS) entry which is preliminary data.</text>
</comment>
<reference evidence="1" key="1">
    <citation type="submission" date="2021-02" db="EMBL/GenBank/DDBJ databases">
        <authorList>
            <person name="Dougan E. K."/>
            <person name="Rhodes N."/>
            <person name="Thang M."/>
            <person name="Chan C."/>
        </authorList>
    </citation>
    <scope>NUCLEOTIDE SEQUENCE</scope>
</reference>
<dbReference type="SUPFAM" id="SSF53335">
    <property type="entry name" value="S-adenosyl-L-methionine-dependent methyltransferases"/>
    <property type="match status" value="1"/>
</dbReference>
<evidence type="ECO:0000313" key="1">
    <source>
        <dbReference type="EMBL" id="CAE8612412.1"/>
    </source>
</evidence>
<dbReference type="Pfam" id="PF13578">
    <property type="entry name" value="Methyltransf_24"/>
    <property type="match status" value="1"/>
</dbReference>